<reference evidence="1" key="1">
    <citation type="submission" date="2019-04" db="EMBL/GenBank/DDBJ databases">
        <authorList>
            <consortium name="Pathogen Informatics"/>
        </authorList>
    </citation>
    <scope>NUCLEOTIDE SEQUENCE</scope>
    <source>
        <strain evidence="1">GPSC80</strain>
    </source>
</reference>
<accession>A0A4J1QHH2</accession>
<evidence type="ECO:0000313" key="1">
    <source>
        <dbReference type="EMBL" id="VNO94785.1"/>
    </source>
</evidence>
<dbReference type="EMBL" id="CAATFL010000041">
    <property type="protein sequence ID" value="VNO94785.1"/>
    <property type="molecule type" value="Genomic_DNA"/>
</dbReference>
<name>A0A4J1QHH2_STREE</name>
<protein>
    <submittedName>
        <fullName evidence="1">Transposase</fullName>
    </submittedName>
</protein>
<sequence>MPHTGESFFLIAGGCNTEWMNAFLEELSQAYPFTRYGQCYMA</sequence>
<dbReference type="AlphaFoldDB" id="A0A4J1QHH2"/>
<gene>
    <name evidence="1" type="ORF">SAMEA3309547_02128</name>
</gene>
<organism evidence="1">
    <name type="scientific">Streptococcus pneumoniae</name>
    <dbReference type="NCBI Taxonomy" id="1313"/>
    <lineage>
        <taxon>Bacteria</taxon>
        <taxon>Bacillati</taxon>
        <taxon>Bacillota</taxon>
        <taxon>Bacilli</taxon>
        <taxon>Lactobacillales</taxon>
        <taxon>Streptococcaceae</taxon>
        <taxon>Streptococcus</taxon>
    </lineage>
</organism>
<proteinExistence type="predicted"/>